<proteinExistence type="predicted"/>
<accession>A0ABQ9Y731</accession>
<dbReference type="EMBL" id="JARBJD010000029">
    <property type="protein sequence ID" value="KAK2959550.1"/>
    <property type="molecule type" value="Genomic_DNA"/>
</dbReference>
<evidence type="ECO:0000313" key="2">
    <source>
        <dbReference type="Proteomes" id="UP001281761"/>
    </source>
</evidence>
<evidence type="ECO:0000313" key="1">
    <source>
        <dbReference type="EMBL" id="KAK2959550.1"/>
    </source>
</evidence>
<dbReference type="Proteomes" id="UP001281761">
    <property type="component" value="Unassembled WGS sequence"/>
</dbReference>
<organism evidence="1 2">
    <name type="scientific">Blattamonas nauphoetae</name>
    <dbReference type="NCBI Taxonomy" id="2049346"/>
    <lineage>
        <taxon>Eukaryota</taxon>
        <taxon>Metamonada</taxon>
        <taxon>Preaxostyla</taxon>
        <taxon>Oxymonadida</taxon>
        <taxon>Blattamonas</taxon>
    </lineage>
</organism>
<sequence>MNPSKVPEFLPYLNTLVQNLCSAIPRRFKPFKVLTTLVPPTQTQTKSFTDSILTLVSVNDLTLCKSAVNLATETIKGIDTELCCEIAESSFLQDLFTVLQPLQIQSDESSLHGNLLELITILLSSLSSFGLQTLEDSRTTSKTIHFQKVISQLVEVFKPYVHKFCLLQNCIDSTPTERWLLALITLMNRIYPYQSYFSHSIASIPIPITITTLFISSTNEETLGFFVFDMLMCLYEWKNLAPSLQNMGQASLRRLISEGFEDAVEARQQNDQSQWRGRNIVKYCSVLLVILRGNVLSRF</sequence>
<comment type="caution">
    <text evidence="1">The sequence shown here is derived from an EMBL/GenBank/DDBJ whole genome shotgun (WGS) entry which is preliminary data.</text>
</comment>
<gene>
    <name evidence="1" type="ORF">BLNAU_5599</name>
</gene>
<protein>
    <submittedName>
        <fullName evidence="1">Uncharacterized protein</fullName>
    </submittedName>
</protein>
<reference evidence="1 2" key="1">
    <citation type="journal article" date="2022" name="bioRxiv">
        <title>Genomics of Preaxostyla Flagellates Illuminates Evolutionary Transitions and the Path Towards Mitochondrial Loss.</title>
        <authorList>
            <person name="Novak L.V.F."/>
            <person name="Treitli S.C."/>
            <person name="Pyrih J."/>
            <person name="Halakuc P."/>
            <person name="Pipaliya S.V."/>
            <person name="Vacek V."/>
            <person name="Brzon O."/>
            <person name="Soukal P."/>
            <person name="Eme L."/>
            <person name="Dacks J.B."/>
            <person name="Karnkowska A."/>
            <person name="Elias M."/>
            <person name="Hampl V."/>
        </authorList>
    </citation>
    <scope>NUCLEOTIDE SEQUENCE [LARGE SCALE GENOMIC DNA]</scope>
    <source>
        <strain evidence="1">NAU3</strain>
        <tissue evidence="1">Gut</tissue>
    </source>
</reference>
<keyword evidence="2" id="KW-1185">Reference proteome</keyword>
<name>A0ABQ9Y731_9EUKA</name>